<reference evidence="2" key="1">
    <citation type="submission" date="2021-04" db="EMBL/GenBank/DDBJ databases">
        <title>Sequencing of actinobacteria type strains.</title>
        <authorList>
            <person name="Nguyen G.-S."/>
            <person name="Wentzel A."/>
        </authorList>
    </citation>
    <scope>NUCLEOTIDE SEQUENCE</scope>
    <source>
        <strain evidence="2">DSM 42095</strain>
    </source>
</reference>
<evidence type="ECO:0000313" key="2">
    <source>
        <dbReference type="EMBL" id="MBR7673970.1"/>
    </source>
</evidence>
<name>A0A8T4IR99_9ACTN</name>
<feature type="region of interest" description="Disordered" evidence="1">
    <location>
        <begin position="39"/>
        <end position="68"/>
    </location>
</feature>
<dbReference type="SUPFAM" id="SSF53474">
    <property type="entry name" value="alpha/beta-Hydrolases"/>
    <property type="match status" value="1"/>
</dbReference>
<keyword evidence="3" id="KW-1185">Reference proteome</keyword>
<dbReference type="Gene3D" id="3.40.50.1820">
    <property type="entry name" value="alpha/beta hydrolase"/>
    <property type="match status" value="1"/>
</dbReference>
<dbReference type="GO" id="GO:0004806">
    <property type="term" value="F:triacylglycerol lipase activity"/>
    <property type="evidence" value="ECO:0007669"/>
    <property type="project" value="InterPro"/>
</dbReference>
<dbReference type="PANTHER" id="PTHR34853">
    <property type="match status" value="1"/>
</dbReference>
<sequence>MQSSFHGTFRVAGARPRPRNRRLGAVTVAVALSALTLTGSASPSGGDASGTHGAHARTGHPGHPGRLVSAEPTAFRLAPGVDTLTSAWKVHYRSTSADGRPHTVSGTVVVPDDGRTGTRPLLTYAVGTVGMGDQCAPSATFPQGRTAEALLINGALARGWAVAVTDYEGLGTPGTHTYTVGRAEGTAVLDAARAAQRLPQARKAGVTGKSPVGIMGYSQGGQASAWAAELHRSYAPELNVKGTASGGVPADLAKVAEYNDGDADAGLVLMSAIGHDAAYPRLRLDRYLNAEGKRLAAYMKDHCVAENTAAGKGKTVDDVTVSDPMDRRDWQRAIDRSRLGTKTTGAPVFLYHGSADEVIPYRVGQNLRAAWCARGVPVEWHAYPLLNHVAAAITGSDPAMTWLGHRFRGEATAGNCGG</sequence>
<dbReference type="AlphaFoldDB" id="A0A8T4IR99"/>
<organism evidence="2 3">
    <name type="scientific">Streptomyces daliensis</name>
    <dbReference type="NCBI Taxonomy" id="299421"/>
    <lineage>
        <taxon>Bacteria</taxon>
        <taxon>Bacillati</taxon>
        <taxon>Actinomycetota</taxon>
        <taxon>Actinomycetes</taxon>
        <taxon>Kitasatosporales</taxon>
        <taxon>Streptomycetaceae</taxon>
        <taxon>Streptomyces</taxon>
    </lineage>
</organism>
<accession>A0A8T4IR99</accession>
<dbReference type="PANTHER" id="PTHR34853:SF1">
    <property type="entry name" value="LIPASE 5"/>
    <property type="match status" value="1"/>
</dbReference>
<evidence type="ECO:0000313" key="3">
    <source>
        <dbReference type="Proteomes" id="UP000675554"/>
    </source>
</evidence>
<dbReference type="InterPro" id="IPR005152">
    <property type="entry name" value="Lipase_secreted"/>
</dbReference>
<comment type="caution">
    <text evidence="2">The sequence shown here is derived from an EMBL/GenBank/DDBJ whole genome shotgun (WGS) entry which is preliminary data.</text>
</comment>
<evidence type="ECO:0000256" key="1">
    <source>
        <dbReference type="SAM" id="MobiDB-lite"/>
    </source>
</evidence>
<feature type="compositionally biased region" description="Low complexity" evidence="1">
    <location>
        <begin position="39"/>
        <end position="50"/>
    </location>
</feature>
<dbReference type="Gene3D" id="1.10.260.130">
    <property type="match status" value="1"/>
</dbReference>
<dbReference type="Pfam" id="PF03583">
    <property type="entry name" value="LIP"/>
    <property type="match status" value="1"/>
</dbReference>
<dbReference type="EMBL" id="JAGSMN010000281">
    <property type="protein sequence ID" value="MBR7673970.1"/>
    <property type="molecule type" value="Genomic_DNA"/>
</dbReference>
<dbReference type="GO" id="GO:0016042">
    <property type="term" value="P:lipid catabolic process"/>
    <property type="evidence" value="ECO:0007669"/>
    <property type="project" value="InterPro"/>
</dbReference>
<dbReference type="InterPro" id="IPR029058">
    <property type="entry name" value="AB_hydrolase_fold"/>
</dbReference>
<proteinExistence type="predicted"/>
<dbReference type="PIRSF" id="PIRSF029171">
    <property type="entry name" value="Esterase_LipA"/>
    <property type="match status" value="1"/>
</dbReference>
<gene>
    <name evidence="2" type="ORF">KDA82_13280</name>
</gene>
<protein>
    <submittedName>
        <fullName evidence="2">Lipase</fullName>
    </submittedName>
</protein>
<dbReference type="Proteomes" id="UP000675554">
    <property type="component" value="Unassembled WGS sequence"/>
</dbReference>